<keyword evidence="6" id="KW-0546">Nucleotide metabolism</keyword>
<proteinExistence type="inferred from homology"/>
<organism evidence="10">
    <name type="scientific">Dermatophagoides farinae</name>
    <name type="common">American house dust mite</name>
    <dbReference type="NCBI Taxonomy" id="6954"/>
    <lineage>
        <taxon>Eukaryota</taxon>
        <taxon>Metazoa</taxon>
        <taxon>Ecdysozoa</taxon>
        <taxon>Arthropoda</taxon>
        <taxon>Chelicerata</taxon>
        <taxon>Arachnida</taxon>
        <taxon>Acari</taxon>
        <taxon>Acariformes</taxon>
        <taxon>Sarcoptiformes</taxon>
        <taxon>Astigmata</taxon>
        <taxon>Psoroptidia</taxon>
        <taxon>Analgoidea</taxon>
        <taxon>Pyroglyphidae</taxon>
        <taxon>Dermatophagoidinae</taxon>
        <taxon>Dermatophagoides</taxon>
    </lineage>
</organism>
<dbReference type="InterPro" id="IPR034907">
    <property type="entry name" value="NDK-like_dom"/>
</dbReference>
<accession>A0A9D4P9K6</accession>
<dbReference type="GO" id="GO:0009117">
    <property type="term" value="P:nucleotide metabolic process"/>
    <property type="evidence" value="ECO:0007669"/>
    <property type="project" value="UniProtKB-KW"/>
</dbReference>
<dbReference type="Pfam" id="PF00334">
    <property type="entry name" value="NDK"/>
    <property type="match status" value="2"/>
</dbReference>
<dbReference type="EC" id="2.7.4.6" evidence="8"/>
<evidence type="ECO:0000256" key="5">
    <source>
        <dbReference type="ARBA" id="ARBA00022840"/>
    </source>
</evidence>
<comment type="catalytic activity">
    <reaction evidence="8">
        <text>a 2'-deoxyribonucleoside 5'-diphosphate + ATP = a 2'-deoxyribonucleoside 5'-triphosphate + ADP</text>
        <dbReference type="Rhea" id="RHEA:44640"/>
        <dbReference type="ChEBI" id="CHEBI:30616"/>
        <dbReference type="ChEBI" id="CHEBI:61560"/>
        <dbReference type="ChEBI" id="CHEBI:73316"/>
        <dbReference type="ChEBI" id="CHEBI:456216"/>
        <dbReference type="EC" id="2.7.4.6"/>
    </reaction>
</comment>
<protein>
    <recommendedName>
        <fullName evidence="8">Nucleoside diphosphate kinase</fullName>
        <ecNumber evidence="8">2.7.4.6</ecNumber>
    </recommendedName>
</protein>
<evidence type="ECO:0000256" key="4">
    <source>
        <dbReference type="ARBA" id="ARBA00022777"/>
    </source>
</evidence>
<comment type="caution">
    <text evidence="10">The sequence shown here is derived from an EMBL/GenBank/DDBJ whole genome shotgun (WGS) entry which is preliminary data.</text>
</comment>
<reference evidence="10" key="1">
    <citation type="submission" date="2020-06" db="EMBL/GenBank/DDBJ databases">
        <authorList>
            <person name="Ji K."/>
            <person name="Li J."/>
        </authorList>
    </citation>
    <scope>NUCLEOTIDE SEQUENCE</scope>
    <source>
        <strain evidence="10">JKM2019</strain>
        <tissue evidence="10">Whole body</tissue>
    </source>
</reference>
<name>A0A9D4P9K6_DERFA</name>
<dbReference type="InterPro" id="IPR023005">
    <property type="entry name" value="Nucleoside_diP_kinase_AS"/>
</dbReference>
<evidence type="ECO:0000313" key="10">
    <source>
        <dbReference type="EMBL" id="KAH7646054.1"/>
    </source>
</evidence>
<dbReference type="SUPFAM" id="SSF54919">
    <property type="entry name" value="Nucleoside diphosphate kinase, NDK"/>
    <property type="match status" value="1"/>
</dbReference>
<dbReference type="EMBL" id="SDOV01000001">
    <property type="protein sequence ID" value="KAH7646054.1"/>
    <property type="molecule type" value="Genomic_DNA"/>
</dbReference>
<dbReference type="AlphaFoldDB" id="A0A9D4P9K6"/>
<dbReference type="InterPro" id="IPR036850">
    <property type="entry name" value="NDK-like_dom_sf"/>
</dbReference>
<evidence type="ECO:0000256" key="8">
    <source>
        <dbReference type="RuleBase" id="RU004013"/>
    </source>
</evidence>
<dbReference type="PANTHER" id="PTHR46161:SF3">
    <property type="entry name" value="NUCLEOSIDE DIPHOSPHATE KINASE DDB_G0292928-RELATED"/>
    <property type="match status" value="1"/>
</dbReference>
<sequence length="177" mass="20663">MTELSSAMIQMNRINLFAKSIQRIITNRQRIIRENSILKSTHNFNDDQRLELTLAIIKPHICKDPSCLQEIRSIIFENGFLFLKSTQIHLTRMQAESFYEEHKGKFFFERLVSLMNSVFKTRLEQPGTIRGIFGITDTRNATHGSDSPETARREIEFFFPSFSVQKYKTMDTSNCSK</sequence>
<comment type="caution">
    <text evidence="7">Lacks conserved residue(s) required for the propagation of feature annotation.</text>
</comment>
<feature type="domain" description="Nucleoside diphosphate kinase-like" evidence="9">
    <location>
        <begin position="50"/>
        <end position="166"/>
    </location>
</feature>
<dbReference type="PROSITE" id="PS51374">
    <property type="entry name" value="NDPK_LIKE"/>
    <property type="match status" value="1"/>
</dbReference>
<gene>
    <name evidence="10" type="ORF">HUG17_1592</name>
</gene>
<dbReference type="Proteomes" id="UP000828236">
    <property type="component" value="Unassembled WGS sequence"/>
</dbReference>
<dbReference type="SMART" id="SM00562">
    <property type="entry name" value="NDK"/>
    <property type="match status" value="1"/>
</dbReference>
<evidence type="ECO:0000256" key="2">
    <source>
        <dbReference type="ARBA" id="ARBA00022679"/>
    </source>
</evidence>
<evidence type="ECO:0000256" key="7">
    <source>
        <dbReference type="PROSITE-ProRule" id="PRU00706"/>
    </source>
</evidence>
<keyword evidence="4 8" id="KW-0418">Kinase</keyword>
<dbReference type="PROSITE" id="PS00469">
    <property type="entry name" value="NDPK"/>
    <property type="match status" value="1"/>
</dbReference>
<evidence type="ECO:0000256" key="1">
    <source>
        <dbReference type="ARBA" id="ARBA00008142"/>
    </source>
</evidence>
<keyword evidence="2 8" id="KW-0808">Transferase</keyword>
<comment type="similarity">
    <text evidence="1 7">Belongs to the NDK family.</text>
</comment>
<dbReference type="GO" id="GO:0005524">
    <property type="term" value="F:ATP binding"/>
    <property type="evidence" value="ECO:0007669"/>
    <property type="project" value="UniProtKB-KW"/>
</dbReference>
<keyword evidence="3 8" id="KW-0547">Nucleotide-binding</keyword>
<reference evidence="10" key="2">
    <citation type="journal article" date="2021" name="World Allergy Organ. J.">
        <title>Chromosome-level assembly of Dermatophagoides farinae genome and transcriptome reveals two novel allergens Der f 37 and Der f 39.</title>
        <authorList>
            <person name="Chen J."/>
            <person name="Cai Z."/>
            <person name="Fan D."/>
            <person name="Hu J."/>
            <person name="Hou Y."/>
            <person name="He Y."/>
            <person name="Zhang Z."/>
            <person name="Zhao Z."/>
            <person name="Gao P."/>
            <person name="Hu W."/>
            <person name="Sun J."/>
            <person name="Li J."/>
            <person name="Ji K."/>
        </authorList>
    </citation>
    <scope>NUCLEOTIDE SEQUENCE</scope>
    <source>
        <strain evidence="10">JKM2019</strain>
    </source>
</reference>
<evidence type="ECO:0000256" key="6">
    <source>
        <dbReference type="ARBA" id="ARBA00023080"/>
    </source>
</evidence>
<dbReference type="PANTHER" id="PTHR46161">
    <property type="entry name" value="NUCLEOSIDE DIPHOSPHATE KINASE"/>
    <property type="match status" value="1"/>
</dbReference>
<dbReference type="Gene3D" id="3.30.70.141">
    <property type="entry name" value="Nucleoside diphosphate kinase-like domain"/>
    <property type="match status" value="2"/>
</dbReference>
<keyword evidence="5 8" id="KW-0067">ATP-binding</keyword>
<evidence type="ECO:0000259" key="9">
    <source>
        <dbReference type="SMART" id="SM00562"/>
    </source>
</evidence>
<dbReference type="GO" id="GO:0004550">
    <property type="term" value="F:nucleoside diphosphate kinase activity"/>
    <property type="evidence" value="ECO:0007669"/>
    <property type="project" value="UniProtKB-EC"/>
</dbReference>
<evidence type="ECO:0000256" key="3">
    <source>
        <dbReference type="ARBA" id="ARBA00022741"/>
    </source>
</evidence>